<dbReference type="CDD" id="cd06267">
    <property type="entry name" value="PBP1_LacI_sugar_binding-like"/>
    <property type="match status" value="1"/>
</dbReference>
<dbReference type="PATRIC" id="fig|1122985.7.peg.2846"/>
<dbReference type="InterPro" id="IPR046335">
    <property type="entry name" value="LacI/GalR-like_sensor"/>
</dbReference>
<dbReference type="SUPFAM" id="SSF47413">
    <property type="entry name" value="lambda repressor-like DNA-binding domains"/>
    <property type="match status" value="1"/>
</dbReference>
<dbReference type="PROSITE" id="PS50932">
    <property type="entry name" value="HTH_LACI_2"/>
    <property type="match status" value="1"/>
</dbReference>
<dbReference type="EMBL" id="JNGW01000119">
    <property type="protein sequence ID" value="KDR51183.1"/>
    <property type="molecule type" value="Genomic_DNA"/>
</dbReference>
<dbReference type="RefSeq" id="WP_009236684.1">
    <property type="nucleotide sequence ID" value="NZ_KB899213.1"/>
</dbReference>
<dbReference type="InterPro" id="IPR010982">
    <property type="entry name" value="Lambda_DNA-bd_dom_sf"/>
</dbReference>
<dbReference type="SUPFAM" id="SSF53822">
    <property type="entry name" value="Periplasmic binding protein-like I"/>
    <property type="match status" value="1"/>
</dbReference>
<accession>A0A069QE90</accession>
<evidence type="ECO:0000256" key="1">
    <source>
        <dbReference type="ARBA" id="ARBA00023015"/>
    </source>
</evidence>
<organism evidence="5 6">
    <name type="scientific">Hoylesella loescheii DSM 19665 = JCM 12249 = ATCC 15930</name>
    <dbReference type="NCBI Taxonomy" id="1122985"/>
    <lineage>
        <taxon>Bacteria</taxon>
        <taxon>Pseudomonadati</taxon>
        <taxon>Bacteroidota</taxon>
        <taxon>Bacteroidia</taxon>
        <taxon>Bacteroidales</taxon>
        <taxon>Prevotellaceae</taxon>
        <taxon>Hoylesella</taxon>
    </lineage>
</organism>
<keyword evidence="6" id="KW-1185">Reference proteome</keyword>
<evidence type="ECO:0000259" key="4">
    <source>
        <dbReference type="PROSITE" id="PS50932"/>
    </source>
</evidence>
<gene>
    <name evidence="5" type="ORF">HMPREF1991_02751</name>
</gene>
<dbReference type="PANTHER" id="PTHR30146:SF109">
    <property type="entry name" value="HTH-TYPE TRANSCRIPTIONAL REGULATOR GALS"/>
    <property type="match status" value="1"/>
</dbReference>
<name>A0A069QE90_HOYLO</name>
<keyword evidence="2" id="KW-0238">DNA-binding</keyword>
<dbReference type="CDD" id="cd01392">
    <property type="entry name" value="HTH_LacI"/>
    <property type="match status" value="1"/>
</dbReference>
<protein>
    <submittedName>
        <fullName evidence="5">Sugar-binding domain protein</fullName>
    </submittedName>
</protein>
<proteinExistence type="predicted"/>
<evidence type="ECO:0000256" key="2">
    <source>
        <dbReference type="ARBA" id="ARBA00023125"/>
    </source>
</evidence>
<dbReference type="InterPro" id="IPR028082">
    <property type="entry name" value="Peripla_BP_I"/>
</dbReference>
<dbReference type="InterPro" id="IPR000843">
    <property type="entry name" value="HTH_LacI"/>
</dbReference>
<evidence type="ECO:0000313" key="5">
    <source>
        <dbReference type="EMBL" id="KDR51183.1"/>
    </source>
</evidence>
<dbReference type="Pfam" id="PF00356">
    <property type="entry name" value="LacI"/>
    <property type="match status" value="1"/>
</dbReference>
<keyword evidence="3" id="KW-0804">Transcription</keyword>
<evidence type="ECO:0000256" key="3">
    <source>
        <dbReference type="ARBA" id="ARBA00023163"/>
    </source>
</evidence>
<sequence>MTSPKTTIKDIAKALGLSVATVSRSLNSSHEVSEETRMRVLSKARELSYKPNIHARNLLKRRNNMVGVVVPEFTTFFFPEIIIGIQEVLNAEGYQVLICQSSESATLERRNIEMLESSMVEGLIVSVTKDAQNTALYHRIIGEGTPVVFVNRVLPELHATQVVIDDRKWAFKVVDHLVRCGYRNIAHLAGNEHLSITKERLQGYLDALSLHGIPIKDKYIMHVGVQQDRAKVGIDYLLSLKERPDAIFTVNDPIAVGCMLELRKRGLRVPQDVAVAGFSESPIGRIMELTSVSQPTFEMGRVAAQRLLRQMADATTPIETIVLDGKLNVRGSTLPARKME</sequence>
<keyword evidence="1" id="KW-0805">Transcription regulation</keyword>
<dbReference type="SMART" id="SM00354">
    <property type="entry name" value="HTH_LACI"/>
    <property type="match status" value="1"/>
</dbReference>
<evidence type="ECO:0000313" key="6">
    <source>
        <dbReference type="Proteomes" id="UP000027442"/>
    </source>
</evidence>
<dbReference type="GO" id="GO:0003700">
    <property type="term" value="F:DNA-binding transcription factor activity"/>
    <property type="evidence" value="ECO:0007669"/>
    <property type="project" value="TreeGrafter"/>
</dbReference>
<dbReference type="eggNOG" id="COG1609">
    <property type="taxonomic scope" value="Bacteria"/>
</dbReference>
<dbReference type="HOGENOM" id="CLU_037628_6_1_10"/>
<comment type="caution">
    <text evidence="5">The sequence shown here is derived from an EMBL/GenBank/DDBJ whole genome shotgun (WGS) entry which is preliminary data.</text>
</comment>
<feature type="domain" description="HTH lacI-type" evidence="4">
    <location>
        <begin position="6"/>
        <end position="60"/>
    </location>
</feature>
<dbReference type="Pfam" id="PF13377">
    <property type="entry name" value="Peripla_BP_3"/>
    <property type="match status" value="1"/>
</dbReference>
<dbReference type="Proteomes" id="UP000027442">
    <property type="component" value="Unassembled WGS sequence"/>
</dbReference>
<dbReference type="PANTHER" id="PTHR30146">
    <property type="entry name" value="LACI-RELATED TRANSCRIPTIONAL REPRESSOR"/>
    <property type="match status" value="1"/>
</dbReference>
<dbReference type="Gene3D" id="1.10.260.40">
    <property type="entry name" value="lambda repressor-like DNA-binding domains"/>
    <property type="match status" value="1"/>
</dbReference>
<dbReference type="GO" id="GO:0000976">
    <property type="term" value="F:transcription cis-regulatory region binding"/>
    <property type="evidence" value="ECO:0007669"/>
    <property type="project" value="TreeGrafter"/>
</dbReference>
<dbReference type="Gene3D" id="3.40.50.2300">
    <property type="match status" value="2"/>
</dbReference>
<reference evidence="5 6" key="1">
    <citation type="submission" date="2013-08" db="EMBL/GenBank/DDBJ databases">
        <authorList>
            <person name="Weinstock G."/>
            <person name="Sodergren E."/>
            <person name="Wylie T."/>
            <person name="Fulton L."/>
            <person name="Fulton R."/>
            <person name="Fronick C."/>
            <person name="O'Laughlin M."/>
            <person name="Godfrey J."/>
            <person name="Miner T."/>
            <person name="Herter B."/>
            <person name="Appelbaum E."/>
            <person name="Cordes M."/>
            <person name="Lek S."/>
            <person name="Wollam A."/>
            <person name="Pepin K.H."/>
            <person name="Palsikar V.B."/>
            <person name="Mitreva M."/>
            <person name="Wilson R.K."/>
        </authorList>
    </citation>
    <scope>NUCLEOTIDE SEQUENCE [LARGE SCALE GENOMIC DNA]</scope>
    <source>
        <strain evidence="5 6">ATCC 15930</strain>
    </source>
</reference>
<dbReference type="AlphaFoldDB" id="A0A069QE90"/>